<protein>
    <recommendedName>
        <fullName evidence="8">Ribosomal RNA-processing protein 17</fullName>
    </recommendedName>
</protein>
<feature type="region of interest" description="Disordered" evidence="5">
    <location>
        <begin position="48"/>
        <end position="111"/>
    </location>
</feature>
<reference evidence="6" key="1">
    <citation type="submission" date="2022-04" db="EMBL/GenBank/DDBJ databases">
        <title>Carnegiea gigantea Genome sequencing and assembly v2.</title>
        <authorList>
            <person name="Copetti D."/>
            <person name="Sanderson M.J."/>
            <person name="Burquez A."/>
            <person name="Wojciechowski M.F."/>
        </authorList>
    </citation>
    <scope>NUCLEOTIDE SEQUENCE</scope>
    <source>
        <strain evidence="6">SGP5-SGP5p</strain>
        <tissue evidence="6">Aerial part</tissue>
    </source>
</reference>
<evidence type="ECO:0000256" key="2">
    <source>
        <dbReference type="ARBA" id="ARBA00007175"/>
    </source>
</evidence>
<comment type="similarity">
    <text evidence="2">Belongs to the RRP17 family.</text>
</comment>
<feature type="compositionally biased region" description="Basic and acidic residues" evidence="5">
    <location>
        <begin position="60"/>
        <end position="70"/>
    </location>
</feature>
<evidence type="ECO:0000256" key="5">
    <source>
        <dbReference type="SAM" id="MobiDB-lite"/>
    </source>
</evidence>
<dbReference type="EMBL" id="JAKOGI010000631">
    <property type="protein sequence ID" value="KAJ8432140.1"/>
    <property type="molecule type" value="Genomic_DNA"/>
</dbReference>
<comment type="caution">
    <text evidence="6">The sequence shown here is derived from an EMBL/GenBank/DDBJ whole genome shotgun (WGS) entry which is preliminary data.</text>
</comment>
<feature type="compositionally biased region" description="Acidic residues" evidence="5">
    <location>
        <begin position="96"/>
        <end position="109"/>
    </location>
</feature>
<dbReference type="Pfam" id="PF09805">
    <property type="entry name" value="Nop25"/>
    <property type="match status" value="1"/>
</dbReference>
<evidence type="ECO:0008006" key="8">
    <source>
        <dbReference type="Google" id="ProtNLM"/>
    </source>
</evidence>
<sequence length="161" mass="18481">MEDAAEGVAVAGQPPIVRGQRINKRSLRNKSLSVTFNEKDLRDFVSGFHKRKKKRRKEALRKQEEAERRRRLEKRKRARLEKEYALYGGAPPASDAESDGEDQEHDDESELNRSVSGIASFPWISSLVYNCKWFVAICFSPFCLWCRGNTYLIDVRCAVVG</sequence>
<comment type="subcellular location">
    <subcellularLocation>
        <location evidence="1">Nucleus</location>
        <location evidence="1">Nucleolus</location>
    </subcellularLocation>
</comment>
<dbReference type="GO" id="GO:0005730">
    <property type="term" value="C:nucleolus"/>
    <property type="evidence" value="ECO:0007669"/>
    <property type="project" value="UniProtKB-SubCell"/>
</dbReference>
<dbReference type="InterPro" id="IPR019186">
    <property type="entry name" value="Nucleolar_protein_12"/>
</dbReference>
<proteinExistence type="inferred from homology"/>
<dbReference type="GO" id="GO:0019843">
    <property type="term" value="F:rRNA binding"/>
    <property type="evidence" value="ECO:0007669"/>
    <property type="project" value="TreeGrafter"/>
</dbReference>
<keyword evidence="3" id="KW-0175">Coiled coil</keyword>
<evidence type="ECO:0000256" key="3">
    <source>
        <dbReference type="ARBA" id="ARBA00023054"/>
    </source>
</evidence>
<name>A0A9Q1JW23_9CARY</name>
<evidence type="ECO:0000313" key="6">
    <source>
        <dbReference type="EMBL" id="KAJ8432140.1"/>
    </source>
</evidence>
<organism evidence="6 7">
    <name type="scientific">Carnegiea gigantea</name>
    <dbReference type="NCBI Taxonomy" id="171969"/>
    <lineage>
        <taxon>Eukaryota</taxon>
        <taxon>Viridiplantae</taxon>
        <taxon>Streptophyta</taxon>
        <taxon>Embryophyta</taxon>
        <taxon>Tracheophyta</taxon>
        <taxon>Spermatophyta</taxon>
        <taxon>Magnoliopsida</taxon>
        <taxon>eudicotyledons</taxon>
        <taxon>Gunneridae</taxon>
        <taxon>Pentapetalae</taxon>
        <taxon>Caryophyllales</taxon>
        <taxon>Cactineae</taxon>
        <taxon>Cactaceae</taxon>
        <taxon>Cactoideae</taxon>
        <taxon>Echinocereeae</taxon>
        <taxon>Carnegiea</taxon>
    </lineage>
</organism>
<evidence type="ECO:0000313" key="7">
    <source>
        <dbReference type="Proteomes" id="UP001153076"/>
    </source>
</evidence>
<dbReference type="AlphaFoldDB" id="A0A9Q1JW23"/>
<dbReference type="PANTHER" id="PTHR14577">
    <property type="entry name" value="NUCLEOLAR PROTEIN 12"/>
    <property type="match status" value="1"/>
</dbReference>
<feature type="compositionally biased region" description="Basic residues" evidence="5">
    <location>
        <begin position="48"/>
        <end position="59"/>
    </location>
</feature>
<dbReference type="PANTHER" id="PTHR14577:SF0">
    <property type="entry name" value="NUCLEOLAR PROTEIN 12"/>
    <property type="match status" value="1"/>
</dbReference>
<gene>
    <name evidence="6" type="ORF">Cgig2_014301</name>
</gene>
<evidence type="ECO:0000256" key="1">
    <source>
        <dbReference type="ARBA" id="ARBA00004604"/>
    </source>
</evidence>
<dbReference type="Proteomes" id="UP001153076">
    <property type="component" value="Unassembled WGS sequence"/>
</dbReference>
<dbReference type="OrthoDB" id="551633at2759"/>
<evidence type="ECO:0000256" key="4">
    <source>
        <dbReference type="ARBA" id="ARBA00023242"/>
    </source>
</evidence>
<accession>A0A9Q1JW23</accession>
<keyword evidence="7" id="KW-1185">Reference proteome</keyword>
<keyword evidence="4" id="KW-0539">Nucleus</keyword>